<proteinExistence type="predicted"/>
<dbReference type="InterPro" id="IPR011008">
    <property type="entry name" value="Dimeric_a/b-barrel"/>
</dbReference>
<organism evidence="3 4">
    <name type="scientific">Comamonas testosteroni</name>
    <name type="common">Pseudomonas testosteroni</name>
    <dbReference type="NCBI Taxonomy" id="285"/>
    <lineage>
        <taxon>Bacteria</taxon>
        <taxon>Pseudomonadati</taxon>
        <taxon>Pseudomonadota</taxon>
        <taxon>Betaproteobacteria</taxon>
        <taxon>Burkholderiales</taxon>
        <taxon>Comamonadaceae</taxon>
        <taxon>Comamonas</taxon>
    </lineage>
</organism>
<dbReference type="Gene3D" id="3.30.70.100">
    <property type="match status" value="1"/>
</dbReference>
<evidence type="ECO:0000313" key="4">
    <source>
        <dbReference type="Proteomes" id="UP000029553"/>
    </source>
</evidence>
<dbReference type="Proteomes" id="UP000029553">
    <property type="component" value="Unassembled WGS sequence"/>
</dbReference>
<dbReference type="RefSeq" id="WP_034370640.1">
    <property type="nucleotide sequence ID" value="NZ_AWOR01000049.1"/>
</dbReference>
<protein>
    <recommendedName>
        <fullName evidence="2">ABM domain-containing protein</fullName>
    </recommendedName>
</protein>
<dbReference type="PROSITE" id="PS51725">
    <property type="entry name" value="ABM"/>
    <property type="match status" value="1"/>
</dbReference>
<dbReference type="PANTHER" id="PTHR33336">
    <property type="entry name" value="QUINOL MONOOXYGENASE YGIN-RELATED"/>
    <property type="match status" value="1"/>
</dbReference>
<sequence>MSSLKKYAFGTLIAVTAFISSQAAMAQIALQPSPNGEVALVVNFEVKPGAEAEFEKVFHRSVTCSRLEPGNITFNVHKILGTERNYVLYEVWRNEAAVNSHFARPYTVALFSMFDRNLARPLSEGGLRFVRDLLPQARMAPANTDPTSVAECR</sequence>
<evidence type="ECO:0000313" key="3">
    <source>
        <dbReference type="EMBL" id="KGH28504.1"/>
    </source>
</evidence>
<feature type="chain" id="PRO_5001917994" description="ABM domain-containing protein" evidence="1">
    <location>
        <begin position="27"/>
        <end position="153"/>
    </location>
</feature>
<feature type="signal peptide" evidence="1">
    <location>
        <begin position="1"/>
        <end position="26"/>
    </location>
</feature>
<accession>A0A096FEW6</accession>
<dbReference type="Pfam" id="PF03992">
    <property type="entry name" value="ABM"/>
    <property type="match status" value="1"/>
</dbReference>
<gene>
    <name evidence="3" type="ORF">P353_15025</name>
</gene>
<keyword evidence="1" id="KW-0732">Signal</keyword>
<dbReference type="SUPFAM" id="SSF54909">
    <property type="entry name" value="Dimeric alpha+beta barrel"/>
    <property type="match status" value="1"/>
</dbReference>
<name>A0A096FEW6_COMTE</name>
<dbReference type="InterPro" id="IPR050744">
    <property type="entry name" value="AI-2_Isomerase_LsrG"/>
</dbReference>
<dbReference type="EMBL" id="AWOR01000049">
    <property type="protein sequence ID" value="KGH28504.1"/>
    <property type="molecule type" value="Genomic_DNA"/>
</dbReference>
<evidence type="ECO:0000256" key="1">
    <source>
        <dbReference type="SAM" id="SignalP"/>
    </source>
</evidence>
<dbReference type="GO" id="GO:0003824">
    <property type="term" value="F:catalytic activity"/>
    <property type="evidence" value="ECO:0007669"/>
    <property type="project" value="TreeGrafter"/>
</dbReference>
<reference evidence="3 4" key="1">
    <citation type="submission" date="2013-09" db="EMBL/GenBank/DDBJ databases">
        <title>High correlation between genotypes and phenotypes of environmental bacteria Comamonas testosteroni strains.</title>
        <authorList>
            <person name="Liu L."/>
            <person name="Zhu W."/>
            <person name="Xia X."/>
            <person name="Xu B."/>
            <person name="Luo M."/>
            <person name="Wang G."/>
        </authorList>
    </citation>
    <scope>NUCLEOTIDE SEQUENCE [LARGE SCALE GENOMIC DNA]</scope>
    <source>
        <strain evidence="3 4">JL40</strain>
    </source>
</reference>
<dbReference type="InterPro" id="IPR007138">
    <property type="entry name" value="ABM_dom"/>
</dbReference>
<comment type="caution">
    <text evidence="3">The sequence shown here is derived from an EMBL/GenBank/DDBJ whole genome shotgun (WGS) entry which is preliminary data.</text>
</comment>
<dbReference type="PANTHER" id="PTHR33336:SF15">
    <property type="entry name" value="ABM DOMAIN-CONTAINING PROTEIN"/>
    <property type="match status" value="1"/>
</dbReference>
<dbReference type="AlphaFoldDB" id="A0A096FEW6"/>
<evidence type="ECO:0000259" key="2">
    <source>
        <dbReference type="PROSITE" id="PS51725"/>
    </source>
</evidence>
<feature type="domain" description="ABM" evidence="2">
    <location>
        <begin position="38"/>
        <end position="131"/>
    </location>
</feature>